<evidence type="ECO:0000313" key="4">
    <source>
        <dbReference type="Proteomes" id="UP000051295"/>
    </source>
</evidence>
<evidence type="ECO:0000313" key="3">
    <source>
        <dbReference type="EMBL" id="KRS13250.1"/>
    </source>
</evidence>
<organism evidence="3 4">
    <name type="scientific">Roseovarius atlanticus</name>
    <dbReference type="NCBI Taxonomy" id="1641875"/>
    <lineage>
        <taxon>Bacteria</taxon>
        <taxon>Pseudomonadati</taxon>
        <taxon>Pseudomonadota</taxon>
        <taxon>Alphaproteobacteria</taxon>
        <taxon>Rhodobacterales</taxon>
        <taxon>Roseobacteraceae</taxon>
        <taxon>Roseovarius</taxon>
    </lineage>
</organism>
<evidence type="ECO:0000256" key="1">
    <source>
        <dbReference type="SAM" id="MobiDB-lite"/>
    </source>
</evidence>
<dbReference type="Proteomes" id="UP000051295">
    <property type="component" value="Unassembled WGS sequence"/>
</dbReference>
<dbReference type="AlphaFoldDB" id="A0A0T5NWE0"/>
<dbReference type="EMBL" id="LAXJ01000007">
    <property type="protein sequence ID" value="KRS13250.1"/>
    <property type="molecule type" value="Genomic_DNA"/>
</dbReference>
<dbReference type="Pfam" id="PF13403">
    <property type="entry name" value="Hint_2"/>
    <property type="match status" value="1"/>
</dbReference>
<dbReference type="PATRIC" id="fig|1641875.4.peg.4086"/>
<comment type="caution">
    <text evidence="3">The sequence shown here is derived from an EMBL/GenBank/DDBJ whole genome shotgun (WGS) entry which is preliminary data.</text>
</comment>
<gene>
    <name evidence="3" type="ORF">XM53_08425</name>
</gene>
<accession>A0A0T5NWE0</accession>
<proteinExistence type="predicted"/>
<name>A0A0T5NWE0_9RHOB</name>
<dbReference type="InterPro" id="IPR028992">
    <property type="entry name" value="Hedgehog/Intein_dom"/>
</dbReference>
<sequence length="249" mass="26681">MARNTDGTYGRTGTAQVPPAARSPRPMRKFQMAYLRPDGTAGWTDQIAPATPIFDSAFSAFSHGTLLHTPDGQVAVQDLEPGMSVSTAEHGPSRVLWIGSMTLVPAAAGLDHSACRLTRIMPDTFGLGRPEANLTAGPGARILSRPPGLRDSFGRERVLTPASDLVDGMNVIELVPPRPVTVYHLCLRHHAILRASGIEVESFHPGPGFERAMGPNMLALFLSLFPHVKKPADFGSICHPRLPLQGLAS</sequence>
<reference evidence="3 4" key="1">
    <citation type="submission" date="2015-04" db="EMBL/GenBank/DDBJ databases">
        <title>The draft genome sequence of Roseovarius sp.R12b.</title>
        <authorList>
            <person name="Li G."/>
            <person name="Lai Q."/>
            <person name="Shao Z."/>
            <person name="Yan P."/>
        </authorList>
    </citation>
    <scope>NUCLEOTIDE SEQUENCE [LARGE SCALE GENOMIC DNA]</scope>
    <source>
        <strain evidence="3 4">R12B</strain>
    </source>
</reference>
<feature type="compositionally biased region" description="Polar residues" evidence="1">
    <location>
        <begin position="1"/>
        <end position="15"/>
    </location>
</feature>
<protein>
    <recommendedName>
        <fullName evidence="2">Hedgehog/Intein (Hint) domain-containing protein</fullName>
    </recommendedName>
</protein>
<feature type="domain" description="Hedgehog/Intein (Hint)" evidence="2">
    <location>
        <begin position="60"/>
        <end position="206"/>
    </location>
</feature>
<keyword evidence="4" id="KW-1185">Reference proteome</keyword>
<dbReference type="STRING" id="1641875.XM53_08425"/>
<feature type="region of interest" description="Disordered" evidence="1">
    <location>
        <begin position="1"/>
        <end position="25"/>
    </location>
</feature>
<evidence type="ECO:0000259" key="2">
    <source>
        <dbReference type="Pfam" id="PF13403"/>
    </source>
</evidence>